<dbReference type="GeneID" id="113472324"/>
<dbReference type="KEGG" id="dci:113472324"/>
<name>A0A3Q0JHB8_DIACI</name>
<dbReference type="Gene3D" id="3.40.50.300">
    <property type="entry name" value="P-loop containing nucleotide triphosphate hydrolases"/>
    <property type="match status" value="1"/>
</dbReference>
<organism evidence="1 2">
    <name type="scientific">Diaphorina citri</name>
    <name type="common">Asian citrus psyllid</name>
    <dbReference type="NCBI Taxonomy" id="121845"/>
    <lineage>
        <taxon>Eukaryota</taxon>
        <taxon>Metazoa</taxon>
        <taxon>Ecdysozoa</taxon>
        <taxon>Arthropoda</taxon>
        <taxon>Hexapoda</taxon>
        <taxon>Insecta</taxon>
        <taxon>Pterygota</taxon>
        <taxon>Neoptera</taxon>
        <taxon>Paraneoptera</taxon>
        <taxon>Hemiptera</taxon>
        <taxon>Sternorrhyncha</taxon>
        <taxon>Psylloidea</taxon>
        <taxon>Psyllidae</taxon>
        <taxon>Diaphorininae</taxon>
        <taxon>Diaphorina</taxon>
    </lineage>
</organism>
<gene>
    <name evidence="2" type="primary">LOC113472324</name>
</gene>
<sequence>MLNQNQATDKFTHLGGTHGSASGHYCNITLRGSTTSSMVVWIWQRLIDMSRMGKTIVITTHYIEEARQADAVGLMRSGALLAEDSPSYLLEYYNCSTLEDVFLYLCEQDQNNNASKQTNVPASCDKLRSLPNVEESTVLVGKRFSYNRTEFAR</sequence>
<evidence type="ECO:0000313" key="2">
    <source>
        <dbReference type="RefSeq" id="XP_026687816.1"/>
    </source>
</evidence>
<dbReference type="InterPro" id="IPR027417">
    <property type="entry name" value="P-loop_NTPase"/>
</dbReference>
<evidence type="ECO:0000313" key="1">
    <source>
        <dbReference type="Proteomes" id="UP000079169"/>
    </source>
</evidence>
<dbReference type="PaxDb" id="121845-A0A3Q0JHB8"/>
<reference evidence="2" key="1">
    <citation type="submission" date="2025-08" db="UniProtKB">
        <authorList>
            <consortium name="RefSeq"/>
        </authorList>
    </citation>
    <scope>IDENTIFICATION</scope>
</reference>
<accession>A0A3Q0JHB8</accession>
<proteinExistence type="predicted"/>
<dbReference type="STRING" id="121845.A0A3Q0JHB8"/>
<dbReference type="RefSeq" id="XP_026687816.1">
    <property type="nucleotide sequence ID" value="XM_026832015.1"/>
</dbReference>
<dbReference type="SUPFAM" id="SSF52540">
    <property type="entry name" value="P-loop containing nucleoside triphosphate hydrolases"/>
    <property type="match status" value="1"/>
</dbReference>
<dbReference type="PANTHER" id="PTHR43038:SF3">
    <property type="entry name" value="ABC TRANSPORTER G FAMILY MEMBER 20 ISOFORM X1"/>
    <property type="match status" value="1"/>
</dbReference>
<dbReference type="PANTHER" id="PTHR43038">
    <property type="entry name" value="ATP-BINDING CASSETTE, SUB-FAMILY H, MEMBER 1"/>
    <property type="match status" value="1"/>
</dbReference>
<protein>
    <submittedName>
        <fullName evidence="2">ABC transporter G family member 23-like</fullName>
    </submittedName>
</protein>
<keyword evidence="1" id="KW-1185">Reference proteome</keyword>
<dbReference type="AlphaFoldDB" id="A0A3Q0JHB8"/>
<dbReference type="Proteomes" id="UP000079169">
    <property type="component" value="Unplaced"/>
</dbReference>